<dbReference type="EMBL" id="CM042029">
    <property type="protein sequence ID" value="KAI3793286.1"/>
    <property type="molecule type" value="Genomic_DNA"/>
</dbReference>
<evidence type="ECO:0000313" key="1">
    <source>
        <dbReference type="EMBL" id="KAI3793286.1"/>
    </source>
</evidence>
<proteinExistence type="predicted"/>
<organism evidence="1 2">
    <name type="scientific">Smallanthus sonchifolius</name>
    <dbReference type="NCBI Taxonomy" id="185202"/>
    <lineage>
        <taxon>Eukaryota</taxon>
        <taxon>Viridiplantae</taxon>
        <taxon>Streptophyta</taxon>
        <taxon>Embryophyta</taxon>
        <taxon>Tracheophyta</taxon>
        <taxon>Spermatophyta</taxon>
        <taxon>Magnoliopsida</taxon>
        <taxon>eudicotyledons</taxon>
        <taxon>Gunneridae</taxon>
        <taxon>Pentapetalae</taxon>
        <taxon>asterids</taxon>
        <taxon>campanulids</taxon>
        <taxon>Asterales</taxon>
        <taxon>Asteraceae</taxon>
        <taxon>Asteroideae</taxon>
        <taxon>Heliantheae alliance</taxon>
        <taxon>Millerieae</taxon>
        <taxon>Smallanthus</taxon>
    </lineage>
</organism>
<accession>A0ACB9HDE5</accession>
<gene>
    <name evidence="1" type="ORF">L1987_35902</name>
</gene>
<sequence>MENQTETTVRRHRRIKLFPLPFQGHINPMLQVANLLYSKGFSITILHTNFNKPKTSNYPRFTFRFIIYNDPQDERFSNLPSHGMGAFNRLFVFNEHGADELRHELELLLASEEDEQVSCIITDALWHFTQSVADSLNLPRLVLRTSSLFCFLAYASFPVFDDFGYLNLADQTRRGVFGKCVGKTIDSKCSKKSDGG</sequence>
<name>A0ACB9HDE5_9ASTR</name>
<protein>
    <submittedName>
        <fullName evidence="1">Uncharacterized protein</fullName>
    </submittedName>
</protein>
<reference evidence="2" key="1">
    <citation type="journal article" date="2022" name="Mol. Ecol. Resour.">
        <title>The genomes of chicory, endive, great burdock and yacon provide insights into Asteraceae palaeo-polyploidization history and plant inulin production.</title>
        <authorList>
            <person name="Fan W."/>
            <person name="Wang S."/>
            <person name="Wang H."/>
            <person name="Wang A."/>
            <person name="Jiang F."/>
            <person name="Liu H."/>
            <person name="Zhao H."/>
            <person name="Xu D."/>
            <person name="Zhang Y."/>
        </authorList>
    </citation>
    <scope>NUCLEOTIDE SEQUENCE [LARGE SCALE GENOMIC DNA]</scope>
    <source>
        <strain evidence="2">cv. Yunnan</strain>
    </source>
</reference>
<reference evidence="1 2" key="2">
    <citation type="journal article" date="2022" name="Mol. Ecol. Resour.">
        <title>The genomes of chicory, endive, great burdock and yacon provide insights into Asteraceae paleo-polyploidization history and plant inulin production.</title>
        <authorList>
            <person name="Fan W."/>
            <person name="Wang S."/>
            <person name="Wang H."/>
            <person name="Wang A."/>
            <person name="Jiang F."/>
            <person name="Liu H."/>
            <person name="Zhao H."/>
            <person name="Xu D."/>
            <person name="Zhang Y."/>
        </authorList>
    </citation>
    <scope>NUCLEOTIDE SEQUENCE [LARGE SCALE GENOMIC DNA]</scope>
    <source>
        <strain evidence="2">cv. Yunnan</strain>
        <tissue evidence="1">Leaves</tissue>
    </source>
</reference>
<comment type="caution">
    <text evidence="1">The sequence shown here is derived from an EMBL/GenBank/DDBJ whole genome shotgun (WGS) entry which is preliminary data.</text>
</comment>
<evidence type="ECO:0000313" key="2">
    <source>
        <dbReference type="Proteomes" id="UP001056120"/>
    </source>
</evidence>
<dbReference type="Proteomes" id="UP001056120">
    <property type="component" value="Linkage Group LG12"/>
</dbReference>
<keyword evidence="2" id="KW-1185">Reference proteome</keyword>